<feature type="compositionally biased region" description="Polar residues" evidence="1">
    <location>
        <begin position="283"/>
        <end position="326"/>
    </location>
</feature>
<feature type="region of interest" description="Disordered" evidence="1">
    <location>
        <begin position="63"/>
        <end position="98"/>
    </location>
</feature>
<dbReference type="EMBL" id="MLAK01001260">
    <property type="protein sequence ID" value="OHS95159.1"/>
    <property type="molecule type" value="Genomic_DNA"/>
</dbReference>
<comment type="caution">
    <text evidence="2">The sequence shown here is derived from an EMBL/GenBank/DDBJ whole genome shotgun (WGS) entry which is preliminary data.</text>
</comment>
<feature type="compositionally biased region" description="Acidic residues" evidence="1">
    <location>
        <begin position="865"/>
        <end position="874"/>
    </location>
</feature>
<feature type="compositionally biased region" description="Polar residues" evidence="1">
    <location>
        <begin position="839"/>
        <end position="849"/>
    </location>
</feature>
<feature type="region of interest" description="Disordered" evidence="1">
    <location>
        <begin position="925"/>
        <end position="1166"/>
    </location>
</feature>
<protein>
    <submittedName>
        <fullName evidence="2">Uncharacterized protein</fullName>
    </submittedName>
</protein>
<feature type="compositionally biased region" description="Polar residues" evidence="1">
    <location>
        <begin position="802"/>
        <end position="816"/>
    </location>
</feature>
<feature type="compositionally biased region" description="Acidic residues" evidence="1">
    <location>
        <begin position="1678"/>
        <end position="1687"/>
    </location>
</feature>
<dbReference type="GeneID" id="94830281"/>
<feature type="region of interest" description="Disordered" evidence="1">
    <location>
        <begin position="802"/>
        <end position="909"/>
    </location>
</feature>
<feature type="compositionally biased region" description="Basic and acidic residues" evidence="1">
    <location>
        <begin position="1292"/>
        <end position="1303"/>
    </location>
</feature>
<feature type="compositionally biased region" description="Polar residues" evidence="1">
    <location>
        <begin position="879"/>
        <end position="894"/>
    </location>
</feature>
<feature type="region of interest" description="Disordered" evidence="1">
    <location>
        <begin position="276"/>
        <end position="329"/>
    </location>
</feature>
<proteinExistence type="predicted"/>
<feature type="compositionally biased region" description="Polar residues" evidence="1">
    <location>
        <begin position="984"/>
        <end position="993"/>
    </location>
</feature>
<dbReference type="RefSeq" id="XP_068348296.1">
    <property type="nucleotide sequence ID" value="XM_068495577.1"/>
</dbReference>
<feature type="compositionally biased region" description="Acidic residues" evidence="1">
    <location>
        <begin position="1558"/>
        <end position="1579"/>
    </location>
</feature>
<feature type="compositionally biased region" description="Polar residues" evidence="1">
    <location>
        <begin position="1151"/>
        <end position="1166"/>
    </location>
</feature>
<evidence type="ECO:0000256" key="1">
    <source>
        <dbReference type="SAM" id="MobiDB-lite"/>
    </source>
</evidence>
<feature type="compositionally biased region" description="Low complexity" evidence="1">
    <location>
        <begin position="850"/>
        <end position="864"/>
    </location>
</feature>
<reference evidence="2" key="1">
    <citation type="submission" date="2016-10" db="EMBL/GenBank/DDBJ databases">
        <authorList>
            <person name="Benchimol M."/>
            <person name="Almeida L.G."/>
            <person name="Vasconcelos A.T."/>
            <person name="Perreira-Neves A."/>
            <person name="Rosa I.A."/>
            <person name="Tasca T."/>
            <person name="Bogo M.R."/>
            <person name="de Souza W."/>
        </authorList>
    </citation>
    <scope>NUCLEOTIDE SEQUENCE [LARGE SCALE GENOMIC DNA]</scope>
    <source>
        <strain evidence="2">K</strain>
    </source>
</reference>
<feature type="compositionally biased region" description="Polar residues" evidence="1">
    <location>
        <begin position="380"/>
        <end position="394"/>
    </location>
</feature>
<feature type="region of interest" description="Disordered" evidence="1">
    <location>
        <begin position="1665"/>
        <end position="1690"/>
    </location>
</feature>
<keyword evidence="3" id="KW-1185">Reference proteome</keyword>
<accession>A0A1J4JAA2</accession>
<feature type="region of interest" description="Disordered" evidence="1">
    <location>
        <begin position="370"/>
        <end position="394"/>
    </location>
</feature>
<feature type="region of interest" description="Disordered" evidence="1">
    <location>
        <begin position="1550"/>
        <end position="1607"/>
    </location>
</feature>
<feature type="compositionally biased region" description="Acidic residues" evidence="1">
    <location>
        <begin position="1782"/>
        <end position="1792"/>
    </location>
</feature>
<feature type="compositionally biased region" description="Polar residues" evidence="1">
    <location>
        <begin position="1029"/>
        <end position="1049"/>
    </location>
</feature>
<feature type="compositionally biased region" description="Polar residues" evidence="1">
    <location>
        <begin position="1346"/>
        <end position="1355"/>
    </location>
</feature>
<gene>
    <name evidence="2" type="ORF">TRFO_10640</name>
</gene>
<sequence>MNQKAANIAERLRKLHQQRLILDGDIQNVTSQKTRRSVTRTKKSNLNDAPQIPISTTAAAKPISNAQPIPSTRNTTKTRTTKSNLTSNVTSNAVSSTRTRKIADSKKEIIDEEPKIENKPKIPARKAIADQQPNTKQTYFSYSRKNIISTEEKAQAPKVQTRASNLNNNNITNNVSTKYSQHKQKLEIKPETKPIIERNNNISLTSRRRTELKRNVEAVPSYEFRQKNPEPTLNAKIRNEKVTEAYTRIKPTTINVSDSDSSGSSDELIKQAAAFLSRAKKPSPNSTLTSRVDISPSQSPVSSQRNLAPSFNNKSPSPQKESSNAPFSWGNMLKESINESKVLIKNTQNKNKPSFDNDNESDSIVTNSTKQINPIKDQSPHNNYQYSSQSNKQNPVQISTQNRFHANNQTNTSDNSEIDFIFTPQKDQHNEIENKFDDHNDNLDAENEESPYIKQIKSRIHHSKPPIQKQSWKDFLPEEKLQKEETTKEPVLKSKKTTGIPKFVPKKKQRMFESSDSTSVDEFLRLEETTKDNNSNEEQPKHVKKFVSTIQKKVANIFNTDSNDKSQSSDVLPEFEEERHFVSKSKIISKNQPINYENESESINISESEDEKPLPQVSVVRNPNSRFSQFIQKTESNSPQNNQLSRFAQSTTKQFNSPKNSDTNNNKTSKFSNEDDEDNNIEIIMEDSNVSASVKINNISKSTSSPTVSSKTNSSSNNSFYNYRNSNNIEDEVEEMPGFTITNNSKSPIQAIQEFQALKQSVLDSLQEDEEITKAALKINPKSNPKLNSNLSPTSFSISNTFQTKSPIHTETNLTIQDDDDESDGIPVPKTILPKPETKYTSSFLNNKFTPSTSIPTSITTITSSDDDGSDDDIPISKKPSQQKSVSTHDFSTSENDDEISIPKKKSPQLENKFASNLLNSKFNNHINNAGSDSEDDIPIPKKTTPHSETKFDTDFLNNKFTDDSDDSIPVPKKKSPQPETKFDQNLLNSSSDGENDDIPIPKRKIPQPEKSVNDMILKVDSEEEETNSIHQPNNLPTTENNIIQNSIIDNGDELSDFIPQPKKLPKPEIMLYSNLKNTETKDNNSYDSLPKPKTSPKPEKKPYNNISNYQLDDSNSDTRSYTSKQSFQKITTKDSFEENDEEETLPESKPLTSKQYQFSDDSSDIEQTVNLKHENNYEISSDEELDPKLNNAQNKDVSIWDSKVYSDSNIEIYDDTNEARENVKTFNNSASGSPSITKSNNNNKIVTHLEEEEEEDEDSFIARHKYAKSAIANLNRTKKQSSMFSNLSSENMEKEEINKEDEKYSEEEEELVSSKVTNNDISEISLKNDNSSFKDPSPSPLALTQKAQSPKSPLRQIVQQMAETIGFDLNDEEEEPVDSYFLNSDAKSTDDFDDSHADDLMKRIDNAISKSESLITDTIKSTAKPLSEDINHSSNEIESHNSQVLTNFTQENEEEIKEAITKKKEIDYEKIDFESIKNKIYNDDDFSKKFGLSDDDEEEDEILAKIQKGRNFNFSDEKMKLSSNFLNHSDNSEEEDEILSRLKEKSQKFIHRQKEGDNEEEEFNESDKETEIEEEDVEEKVQNSKIKNKLEDNNQDKIVGKDDDEPILKIDTIKLTADKDRKIEEEEEEDLFNFNEDEPSLNQNESSFALDFLHQKDFLEPIRRNINKTPHSKQTENELESEEEESFQFNQNKSNFDELEEEEIHEFQNLDILNSQNEQQKLQNNSIVSNSDEFIKRLQEENSKNNLIASDDDDNEFLKKLRSFRDDYTSSKVKKVTTTDLNEDEEEEEIDERTQTHVQMDSDDYIIHTENRKTHGSSVKSSPVGKFLSDSQQNNDKHESKIDENEDDDEYDSDNILRELQKRIAIGSNNALSKKKSYLDSDSDDDENDKEVEEFQRKTRELIEKNDQNNLNDNDFTNKQTFNIQALKTEIRGMNFTDLDIDNSDIDLNSSDMNEKGDDNLDKEIDDFINLKDSDSDDDISI</sequence>
<feature type="region of interest" description="Disordered" evidence="1">
    <location>
        <begin position="1773"/>
        <end position="1852"/>
    </location>
</feature>
<feature type="region of interest" description="Disordered" evidence="1">
    <location>
        <begin position="700"/>
        <end position="719"/>
    </location>
</feature>
<feature type="compositionally biased region" description="Low complexity" evidence="1">
    <location>
        <begin position="655"/>
        <end position="671"/>
    </location>
</feature>
<name>A0A1J4JAA2_9EUKA</name>
<feature type="compositionally biased region" description="Basic and acidic residues" evidence="1">
    <location>
        <begin position="1589"/>
        <end position="1607"/>
    </location>
</feature>
<feature type="compositionally biased region" description="Polar residues" evidence="1">
    <location>
        <begin position="1105"/>
        <end position="1131"/>
    </location>
</feature>
<feature type="region of interest" description="Disordered" evidence="1">
    <location>
        <begin position="1280"/>
        <end position="1355"/>
    </location>
</feature>
<dbReference type="VEuPathDB" id="TrichDB:TRFO_10640"/>
<feature type="compositionally biased region" description="Polar residues" evidence="1">
    <location>
        <begin position="1317"/>
        <end position="1335"/>
    </location>
</feature>
<dbReference type="Proteomes" id="UP000179807">
    <property type="component" value="Unassembled WGS sequence"/>
</dbReference>
<feature type="compositionally biased region" description="Low complexity" evidence="1">
    <location>
        <begin position="71"/>
        <end position="97"/>
    </location>
</feature>
<feature type="compositionally biased region" description="Polar residues" evidence="1">
    <location>
        <begin position="1280"/>
        <end position="1291"/>
    </location>
</feature>
<organism evidence="2 3">
    <name type="scientific">Tritrichomonas foetus</name>
    <dbReference type="NCBI Taxonomy" id="1144522"/>
    <lineage>
        <taxon>Eukaryota</taxon>
        <taxon>Metamonada</taxon>
        <taxon>Parabasalia</taxon>
        <taxon>Tritrichomonadida</taxon>
        <taxon>Tritrichomonadidae</taxon>
        <taxon>Tritrichomonas</taxon>
    </lineage>
</organism>
<feature type="region of interest" description="Disordered" evidence="1">
    <location>
        <begin position="648"/>
        <end position="678"/>
    </location>
</feature>
<evidence type="ECO:0000313" key="3">
    <source>
        <dbReference type="Proteomes" id="UP000179807"/>
    </source>
</evidence>
<evidence type="ECO:0000313" key="2">
    <source>
        <dbReference type="EMBL" id="OHS95159.1"/>
    </source>
</evidence>